<organism evidence="1">
    <name type="scientific">Lepeophtheirus salmonis</name>
    <name type="common">Salmon louse</name>
    <name type="synonym">Caligus salmonis</name>
    <dbReference type="NCBI Taxonomy" id="72036"/>
    <lineage>
        <taxon>Eukaryota</taxon>
        <taxon>Metazoa</taxon>
        <taxon>Ecdysozoa</taxon>
        <taxon>Arthropoda</taxon>
        <taxon>Crustacea</taxon>
        <taxon>Multicrustacea</taxon>
        <taxon>Hexanauplia</taxon>
        <taxon>Copepoda</taxon>
        <taxon>Siphonostomatoida</taxon>
        <taxon>Caligidae</taxon>
        <taxon>Lepeophtheirus</taxon>
    </lineage>
</organism>
<name>A0A0K2UXK7_LEPSM</name>
<evidence type="ECO:0000313" key="1">
    <source>
        <dbReference type="EMBL" id="CDW42825.1"/>
    </source>
</evidence>
<dbReference type="AlphaFoldDB" id="A0A0K2UXK7"/>
<proteinExistence type="predicted"/>
<feature type="non-terminal residue" evidence="1">
    <location>
        <position position="1"/>
    </location>
</feature>
<dbReference type="EMBL" id="HACA01025464">
    <property type="protein sequence ID" value="CDW42825.1"/>
    <property type="molecule type" value="Transcribed_RNA"/>
</dbReference>
<reference evidence="1" key="1">
    <citation type="submission" date="2014-05" db="EMBL/GenBank/DDBJ databases">
        <authorList>
            <person name="Chronopoulou M."/>
        </authorList>
    </citation>
    <scope>NUCLEOTIDE SEQUENCE</scope>
    <source>
        <tissue evidence="1">Whole organism</tissue>
    </source>
</reference>
<protein>
    <submittedName>
        <fullName evidence="1">Uncharacterized protein</fullName>
    </submittedName>
</protein>
<accession>A0A0K2UXK7</accession>
<sequence length="69" mass="7823">FPNYSYNCIIEKDEVNQESKDEDSNSSLIRWLIKSNSISALLFGCKNIFLVLEKKSFLPFNSGQAPPPP</sequence>